<dbReference type="KEGG" id="rof:AAGW17_04770"/>
<dbReference type="InterPro" id="IPR006842">
    <property type="entry name" value="Transposase_31"/>
</dbReference>
<evidence type="ECO:0000259" key="1">
    <source>
        <dbReference type="Pfam" id="PF04754"/>
    </source>
</evidence>
<organism evidence="2">
    <name type="scientific">Rickettsia oklahomensis</name>
    <dbReference type="NCBI Taxonomy" id="3141789"/>
    <lineage>
        <taxon>Bacteria</taxon>
        <taxon>Pseudomonadati</taxon>
        <taxon>Pseudomonadota</taxon>
        <taxon>Alphaproteobacteria</taxon>
        <taxon>Rickettsiales</taxon>
        <taxon>Rickettsiaceae</taxon>
        <taxon>Rickettsieae</taxon>
        <taxon>Rickettsia</taxon>
        <taxon>belli group</taxon>
    </lineage>
</organism>
<proteinExistence type="predicted"/>
<dbReference type="Pfam" id="PF04754">
    <property type="entry name" value="Transposase_31"/>
    <property type="match status" value="1"/>
</dbReference>
<gene>
    <name evidence="2" type="ORF">AAGW17_04770</name>
</gene>
<protein>
    <submittedName>
        <fullName evidence="2">Rpn family recombination-promoting nuclease/putative transposase</fullName>
    </submittedName>
</protein>
<sequence>MKNSIVAKEFFEMYLPPHIKALFSIEILKMEKDSFIGPNLKKFILDILLLNLMVKSAIYFYCYDIKVNP</sequence>
<dbReference type="AlphaFoldDB" id="A0AAU7BYB4"/>
<name>A0AAU7BYB4_9RICK</name>
<dbReference type="EMBL" id="CP157197">
    <property type="protein sequence ID" value="XBG66243.1"/>
    <property type="molecule type" value="Genomic_DNA"/>
</dbReference>
<evidence type="ECO:0000313" key="2">
    <source>
        <dbReference type="EMBL" id="XBG66243.1"/>
    </source>
</evidence>
<accession>A0AAU7BYB4</accession>
<reference evidence="2" key="1">
    <citation type="submission" date="2024-05" db="EMBL/GenBank/DDBJ databases">
        <title>Characterization of a novel Rickettsia species. (Rickettsia oklahomia sp. nov.) from Amblyomma americanum ticks.</title>
        <authorList>
            <person name="Korla P.K."/>
            <person name="Karounos M."/>
            <person name="Wilson J.M."/>
            <person name="Little S.E."/>
            <person name="Qurollo B.A."/>
        </authorList>
    </citation>
    <scope>NUCLEOTIDE SEQUENCE</scope>
    <source>
        <strain evidence="2">Oklahoma-10</strain>
    </source>
</reference>
<dbReference type="RefSeq" id="WP_347938860.1">
    <property type="nucleotide sequence ID" value="NZ_CP157197.1"/>
</dbReference>
<feature type="domain" description="Transposase (putative) YhgA-like" evidence="1">
    <location>
        <begin position="3"/>
        <end position="62"/>
    </location>
</feature>